<dbReference type="HOGENOM" id="CLU_149817_0_0_0"/>
<keyword evidence="1" id="KW-0614">Plasmid</keyword>
<evidence type="ECO:0000313" key="2">
    <source>
        <dbReference type="Proteomes" id="UP000019151"/>
    </source>
</evidence>
<dbReference type="eggNOG" id="COG1917">
    <property type="taxonomic scope" value="Bacteria"/>
</dbReference>
<dbReference type="Gene3D" id="2.60.120.10">
    <property type="entry name" value="Jelly Rolls"/>
    <property type="match status" value="1"/>
</dbReference>
<dbReference type="InParanoid" id="W0RSV8"/>
<keyword evidence="2" id="KW-1185">Reference proteome</keyword>
<dbReference type="RefSeq" id="WP_025414857.1">
    <property type="nucleotide sequence ID" value="NZ_CP007130.1"/>
</dbReference>
<accession>W0RSV8</accession>
<dbReference type="Proteomes" id="UP000019151">
    <property type="component" value="Plasmid 2"/>
</dbReference>
<reference evidence="1 2" key="1">
    <citation type="journal article" date="2014" name="Genome Announc.">
        <title>Genome Sequence and Methylome of Soil Bacterium Gemmatirosa kalamazoonensis KBS708T, a Member of the Rarely Cultivated Gemmatimonadetes Phylum.</title>
        <authorList>
            <person name="Debruyn J.M."/>
            <person name="Radosevich M."/>
            <person name="Wommack K.E."/>
            <person name="Polson S.W."/>
            <person name="Hauser L.J."/>
            <person name="Fawaz M.N."/>
            <person name="Korlach J."/>
            <person name="Tsai Y.C."/>
        </authorList>
    </citation>
    <scope>NUCLEOTIDE SEQUENCE [LARGE SCALE GENOMIC DNA]</scope>
    <source>
        <strain evidence="1 2">KBS708</strain>
        <plasmid evidence="2">Plasmid 2</plasmid>
    </source>
</reference>
<proteinExistence type="predicted"/>
<dbReference type="SUPFAM" id="SSF51182">
    <property type="entry name" value="RmlC-like cupins"/>
    <property type="match status" value="1"/>
</dbReference>
<dbReference type="KEGG" id="gba:J421_6022"/>
<name>W0RSV8_9BACT</name>
<dbReference type="EMBL" id="CP007130">
    <property type="protein sequence ID" value="AHG93557.1"/>
    <property type="molecule type" value="Genomic_DNA"/>
</dbReference>
<protein>
    <submittedName>
        <fullName evidence="1">Cupin 2 conserved barrel domain protein</fullName>
    </submittedName>
</protein>
<dbReference type="InterPro" id="IPR014710">
    <property type="entry name" value="RmlC-like_jellyroll"/>
</dbReference>
<sequence length="117" mass="11959">MHVIDCGAERATPITEYASRGASAQPLGDGAGEAHVYVVHLEPGGEIGAHPAGFDQLFLVVRGEGWVAGADGARHLVRAGHGAVIARGEVHAKGSDSGCSAVMIQLTELALPATVRK</sequence>
<dbReference type="InterPro" id="IPR011051">
    <property type="entry name" value="RmlC_Cupin_sf"/>
</dbReference>
<dbReference type="CDD" id="cd02208">
    <property type="entry name" value="cupin_RmlC-like"/>
    <property type="match status" value="1"/>
</dbReference>
<gene>
    <name evidence="1" type="ORF">J421_6022</name>
</gene>
<dbReference type="OrthoDB" id="3782397at2"/>
<evidence type="ECO:0000313" key="1">
    <source>
        <dbReference type="EMBL" id="AHG93557.1"/>
    </source>
</evidence>
<geneLocation type="plasmid" evidence="1 2">
    <name>2</name>
</geneLocation>
<dbReference type="AlphaFoldDB" id="W0RSV8"/>
<organism evidence="1 2">
    <name type="scientific">Gemmatirosa kalamazoonensis</name>
    <dbReference type="NCBI Taxonomy" id="861299"/>
    <lineage>
        <taxon>Bacteria</taxon>
        <taxon>Pseudomonadati</taxon>
        <taxon>Gemmatimonadota</taxon>
        <taxon>Gemmatimonadia</taxon>
        <taxon>Gemmatimonadales</taxon>
        <taxon>Gemmatimonadaceae</taxon>
        <taxon>Gemmatirosa</taxon>
    </lineage>
</organism>